<dbReference type="NCBIfam" id="TIGR01972">
    <property type="entry name" value="NDH_I_M"/>
    <property type="match status" value="1"/>
</dbReference>
<comment type="subcellular location">
    <subcellularLocation>
        <location evidence="1">Cell membrane</location>
        <topology evidence="1">Multi-pass membrane protein</topology>
    </subcellularLocation>
    <subcellularLocation>
        <location evidence="6">Membrane</location>
        <topology evidence="6">Multi-pass membrane protein</topology>
    </subcellularLocation>
</comment>
<feature type="transmembrane region" description="Helical" evidence="7">
    <location>
        <begin position="101"/>
        <end position="122"/>
    </location>
</feature>
<evidence type="ECO:0000256" key="4">
    <source>
        <dbReference type="ARBA" id="ARBA00022989"/>
    </source>
</evidence>
<accession>A0A2R6XXX1</accession>
<dbReference type="InterPro" id="IPR010227">
    <property type="entry name" value="NADH_Q_OxRdtase_chainM/4"/>
</dbReference>
<dbReference type="Proteomes" id="UP000244338">
    <property type="component" value="Unassembled WGS sequence"/>
</dbReference>
<feature type="transmembrane region" description="Helical" evidence="7">
    <location>
        <begin position="6"/>
        <end position="25"/>
    </location>
</feature>
<feature type="transmembrane region" description="Helical" evidence="7">
    <location>
        <begin position="229"/>
        <end position="248"/>
    </location>
</feature>
<dbReference type="Pfam" id="PF00361">
    <property type="entry name" value="Proton_antipo_M"/>
    <property type="match status" value="1"/>
</dbReference>
<dbReference type="InterPro" id="IPR001750">
    <property type="entry name" value="ND/Mrp_TM"/>
</dbReference>
<dbReference type="GO" id="GO:0042773">
    <property type="term" value="P:ATP synthesis coupled electron transport"/>
    <property type="evidence" value="ECO:0007669"/>
    <property type="project" value="InterPro"/>
</dbReference>
<protein>
    <submittedName>
        <fullName evidence="9">NADH-ubiquinone oxidoreductase chain M</fullName>
    </submittedName>
</protein>
<comment type="caution">
    <text evidence="9">The sequence shown here is derived from an EMBL/GenBank/DDBJ whole genome shotgun (WGS) entry which is preliminary data.</text>
</comment>
<dbReference type="GO" id="GO:0008137">
    <property type="term" value="F:NADH dehydrogenase (ubiquinone) activity"/>
    <property type="evidence" value="ECO:0007669"/>
    <property type="project" value="InterPro"/>
</dbReference>
<sequence length="516" mass="56536">MAWAQIVPNLVVLLPVVGLVIVLFIPSRQGGTIRLIGQLVSLVVLLLVGILYSNFNVISPEGQFSSHFTWFELSFPGFDPATQTFVTQSIPVAWSMSIDGISLALLMMTALIIFVATLASGYEVRRLKTYMLFLFLLEIGAYGVFMTENLIWFFIFFEFTLISLYFLVGQYGGFARESAANAYLLYNGLGSLLMLIAFVVLFHATGSWDMVVIRETLASTPLNHGEARFVFFLLLIGFGIKLPIFPLHRWMLQVHREASPAVVMIHSGVLLKMGAYGLIRFAIGFFPDIAHEYAWLIALLGLINLLYGAFLAFVQDELRLVFAYSSLSHMGIVLFGLAALNQIGLQGAVFQMVSHGLISALLFYILGSIERRMQTSSLKALGGLSAAMPVLSGTLMFATMANLGLPALSGFISEFQAFLGLFQSDRWLYAALGLIALVLTALYMLRATLSLTYGPLKVPDMREGQGALELDDVRPQEVMPLVLLASAIILIGVYPNVLATPLGATLGDFVARMGGF</sequence>
<proteinExistence type="inferred from homology"/>
<feature type="transmembrane region" description="Helical" evidence="7">
    <location>
        <begin position="129"/>
        <end position="145"/>
    </location>
</feature>
<organism evidence="9 10">
    <name type="scientific">Candidatus Carbonibacillus altaicus</name>
    <dbReference type="NCBI Taxonomy" id="2163959"/>
    <lineage>
        <taxon>Bacteria</taxon>
        <taxon>Bacillati</taxon>
        <taxon>Bacillota</taxon>
        <taxon>Bacilli</taxon>
        <taxon>Bacillales</taxon>
        <taxon>Candidatus Carbonibacillus</taxon>
    </lineage>
</organism>
<comment type="similarity">
    <text evidence="2">Belongs to the complex I subunit 4 family.</text>
</comment>
<keyword evidence="3 6" id="KW-0812">Transmembrane</keyword>
<dbReference type="PANTHER" id="PTHR43507">
    <property type="entry name" value="NADH-UBIQUINONE OXIDOREDUCTASE CHAIN 4"/>
    <property type="match status" value="1"/>
</dbReference>
<dbReference type="GO" id="GO:0015990">
    <property type="term" value="P:electron transport coupled proton transport"/>
    <property type="evidence" value="ECO:0007669"/>
    <property type="project" value="TreeGrafter"/>
</dbReference>
<feature type="transmembrane region" description="Helical" evidence="7">
    <location>
        <begin position="269"/>
        <end position="287"/>
    </location>
</feature>
<feature type="transmembrane region" description="Helical" evidence="7">
    <location>
        <begin position="293"/>
        <end position="314"/>
    </location>
</feature>
<dbReference type="InterPro" id="IPR003918">
    <property type="entry name" value="NADH_UbQ_OxRdtase"/>
</dbReference>
<feature type="transmembrane region" description="Helical" evidence="7">
    <location>
        <begin position="478"/>
        <end position="497"/>
    </location>
</feature>
<evidence type="ECO:0000256" key="2">
    <source>
        <dbReference type="ARBA" id="ARBA00009025"/>
    </source>
</evidence>
<keyword evidence="9" id="KW-0830">Ubiquinone</keyword>
<feature type="domain" description="NADH:quinone oxidoreductase/Mrp antiporter transmembrane" evidence="8">
    <location>
        <begin position="148"/>
        <end position="440"/>
    </location>
</feature>
<gene>
    <name evidence="9" type="ORF">BSOLF_2601</name>
</gene>
<feature type="transmembrane region" description="Helical" evidence="7">
    <location>
        <begin position="32"/>
        <end position="52"/>
    </location>
</feature>
<evidence type="ECO:0000313" key="9">
    <source>
        <dbReference type="EMBL" id="PTQ55268.1"/>
    </source>
</evidence>
<dbReference type="GO" id="GO:0048039">
    <property type="term" value="F:ubiquinone binding"/>
    <property type="evidence" value="ECO:0007669"/>
    <property type="project" value="TreeGrafter"/>
</dbReference>
<feature type="transmembrane region" description="Helical" evidence="7">
    <location>
        <begin position="349"/>
        <end position="369"/>
    </location>
</feature>
<evidence type="ECO:0000256" key="7">
    <source>
        <dbReference type="SAM" id="Phobius"/>
    </source>
</evidence>
<dbReference type="PANTHER" id="PTHR43507:SF1">
    <property type="entry name" value="NADH-UBIQUINONE OXIDOREDUCTASE CHAIN 4"/>
    <property type="match status" value="1"/>
</dbReference>
<evidence type="ECO:0000256" key="6">
    <source>
        <dbReference type="RuleBase" id="RU000320"/>
    </source>
</evidence>
<feature type="transmembrane region" description="Helical" evidence="7">
    <location>
        <begin position="381"/>
        <end position="407"/>
    </location>
</feature>
<dbReference type="PRINTS" id="PR01437">
    <property type="entry name" value="NUOXDRDTASE4"/>
</dbReference>
<dbReference type="EMBL" id="PEBX01000151">
    <property type="protein sequence ID" value="PTQ55268.1"/>
    <property type="molecule type" value="Genomic_DNA"/>
</dbReference>
<dbReference type="GO" id="GO:0003954">
    <property type="term" value="F:NADH dehydrogenase activity"/>
    <property type="evidence" value="ECO:0007669"/>
    <property type="project" value="TreeGrafter"/>
</dbReference>
<keyword evidence="4 7" id="KW-1133">Transmembrane helix</keyword>
<feature type="transmembrane region" description="Helical" evidence="7">
    <location>
        <begin position="183"/>
        <end position="204"/>
    </location>
</feature>
<keyword evidence="5 7" id="KW-0472">Membrane</keyword>
<dbReference type="AlphaFoldDB" id="A0A2R6XXX1"/>
<evidence type="ECO:0000313" key="10">
    <source>
        <dbReference type="Proteomes" id="UP000244338"/>
    </source>
</evidence>
<name>A0A2R6XXX1_9BACL</name>
<reference evidence="10" key="1">
    <citation type="journal article" date="2018" name="Sci. Rep.">
        <title>Lignite coal burning seam in the remote Altai Mountains harbors a hydrogen-driven thermophilic microbial community.</title>
        <authorList>
            <person name="Kadnikov V.V."/>
            <person name="Mardanov A.V."/>
            <person name="Ivasenko D.A."/>
            <person name="Antsiferov D.V."/>
            <person name="Beletsky A.V."/>
            <person name="Karnachuk O.V."/>
            <person name="Ravin N.V."/>
        </authorList>
    </citation>
    <scope>NUCLEOTIDE SEQUENCE [LARGE SCALE GENOMIC DNA]</scope>
</reference>
<evidence type="ECO:0000256" key="5">
    <source>
        <dbReference type="ARBA" id="ARBA00023136"/>
    </source>
</evidence>
<dbReference type="GO" id="GO:0005886">
    <property type="term" value="C:plasma membrane"/>
    <property type="evidence" value="ECO:0007669"/>
    <property type="project" value="UniProtKB-SubCell"/>
</dbReference>
<feature type="transmembrane region" description="Helical" evidence="7">
    <location>
        <begin position="321"/>
        <end position="343"/>
    </location>
</feature>
<feature type="transmembrane region" description="Helical" evidence="7">
    <location>
        <begin position="427"/>
        <end position="445"/>
    </location>
</feature>
<evidence type="ECO:0000259" key="8">
    <source>
        <dbReference type="Pfam" id="PF00361"/>
    </source>
</evidence>
<evidence type="ECO:0000256" key="3">
    <source>
        <dbReference type="ARBA" id="ARBA00022692"/>
    </source>
</evidence>
<evidence type="ECO:0000256" key="1">
    <source>
        <dbReference type="ARBA" id="ARBA00004651"/>
    </source>
</evidence>
<feature type="transmembrane region" description="Helical" evidence="7">
    <location>
        <begin position="151"/>
        <end position="171"/>
    </location>
</feature>